<comment type="caution">
    <text evidence="1">The sequence shown here is derived from an EMBL/GenBank/DDBJ whole genome shotgun (WGS) entry which is preliminary data.</text>
</comment>
<name>A0AAD7K7Q1_9AGAR</name>
<accession>A0AAD7K7Q1</accession>
<evidence type="ECO:0008006" key="3">
    <source>
        <dbReference type="Google" id="ProtNLM"/>
    </source>
</evidence>
<reference evidence="1" key="1">
    <citation type="submission" date="2023-03" db="EMBL/GenBank/DDBJ databases">
        <title>Massive genome expansion in bonnet fungi (Mycena s.s.) driven by repeated elements and novel gene families across ecological guilds.</title>
        <authorList>
            <consortium name="Lawrence Berkeley National Laboratory"/>
            <person name="Harder C.B."/>
            <person name="Miyauchi S."/>
            <person name="Viragh M."/>
            <person name="Kuo A."/>
            <person name="Thoen E."/>
            <person name="Andreopoulos B."/>
            <person name="Lu D."/>
            <person name="Skrede I."/>
            <person name="Drula E."/>
            <person name="Henrissat B."/>
            <person name="Morin E."/>
            <person name="Kohler A."/>
            <person name="Barry K."/>
            <person name="LaButti K."/>
            <person name="Morin E."/>
            <person name="Salamov A."/>
            <person name="Lipzen A."/>
            <person name="Mereny Z."/>
            <person name="Hegedus B."/>
            <person name="Baldrian P."/>
            <person name="Stursova M."/>
            <person name="Weitz H."/>
            <person name="Taylor A."/>
            <person name="Grigoriev I.V."/>
            <person name="Nagy L.G."/>
            <person name="Martin F."/>
            <person name="Kauserud H."/>
        </authorList>
    </citation>
    <scope>NUCLEOTIDE SEQUENCE</scope>
    <source>
        <strain evidence="1">CBHHK182m</strain>
    </source>
</reference>
<protein>
    <recommendedName>
        <fullName evidence="3">Endonuclease/exonuclease/phosphatase domain-containing protein</fullName>
    </recommendedName>
</protein>
<dbReference type="SUPFAM" id="SSF56219">
    <property type="entry name" value="DNase I-like"/>
    <property type="match status" value="1"/>
</dbReference>
<dbReference type="Gene3D" id="3.60.10.10">
    <property type="entry name" value="Endonuclease/exonuclease/phosphatase"/>
    <property type="match status" value="1"/>
</dbReference>
<organism evidence="1 2">
    <name type="scientific">Mycena metata</name>
    <dbReference type="NCBI Taxonomy" id="1033252"/>
    <lineage>
        <taxon>Eukaryota</taxon>
        <taxon>Fungi</taxon>
        <taxon>Dikarya</taxon>
        <taxon>Basidiomycota</taxon>
        <taxon>Agaricomycotina</taxon>
        <taxon>Agaricomycetes</taxon>
        <taxon>Agaricomycetidae</taxon>
        <taxon>Agaricales</taxon>
        <taxon>Marasmiineae</taxon>
        <taxon>Mycenaceae</taxon>
        <taxon>Mycena</taxon>
    </lineage>
</organism>
<feature type="non-terminal residue" evidence="1">
    <location>
        <position position="149"/>
    </location>
</feature>
<gene>
    <name evidence="1" type="ORF">B0H16DRAFT_1301561</name>
</gene>
<evidence type="ECO:0000313" key="2">
    <source>
        <dbReference type="Proteomes" id="UP001215598"/>
    </source>
</evidence>
<dbReference type="InterPro" id="IPR036691">
    <property type="entry name" value="Endo/exonu/phosph_ase_sf"/>
</dbReference>
<evidence type="ECO:0000313" key="1">
    <source>
        <dbReference type="EMBL" id="KAJ7777370.1"/>
    </source>
</evidence>
<proteinExistence type="predicted"/>
<dbReference type="Proteomes" id="UP001215598">
    <property type="component" value="Unassembled WGS sequence"/>
</dbReference>
<sequence length="149" mass="16978">MARPLTLITPPDEPTHIPSGNVIDLGFASPSLVRHFHSVEVVHTLGLGSDHWPIVYELDLERVKVTTQRYNQKKMDLDLFLDTLRCELDVPLPTITNQRELDDAVDFLCRVIIFAVGESTPLCRPSKYGKRWWSKELAVLQTALSRAER</sequence>
<dbReference type="AlphaFoldDB" id="A0AAD7K7Q1"/>
<dbReference type="EMBL" id="JARKIB010000008">
    <property type="protein sequence ID" value="KAJ7777370.1"/>
    <property type="molecule type" value="Genomic_DNA"/>
</dbReference>
<keyword evidence="2" id="KW-1185">Reference proteome</keyword>